<sequence>MKKILTIFTLCSFLTTSFAQKLEVNYQETTDINVDELKKNMKVETSGSVNLPKDFYDNMYKSLSEPKDFKLIINDNLSTYKKIEKISNGQGNGGFSMSVSFSGGGNGIVKDLSKKEYSKSANLMDKSYLIKDKLTEYKWQLTRETKKLIGFDVKKATAIIDSTKSLVAWYAPSIAIKDGPGIYNGLPGLILELEIINNSKSEKKSFGNTTIRATEVKEVPDMKPIEKPKEKNVITEKEFEELAKKQMERFKEMRSEGVSKD</sequence>
<dbReference type="Proteomes" id="UP000267844">
    <property type="component" value="Unassembled WGS sequence"/>
</dbReference>
<dbReference type="InterPro" id="IPR005901">
    <property type="entry name" value="GLPGLI"/>
</dbReference>
<evidence type="ECO:0000313" key="3">
    <source>
        <dbReference type="Proteomes" id="UP000267844"/>
    </source>
</evidence>
<evidence type="ECO:0000313" key="2">
    <source>
        <dbReference type="EMBL" id="RRT92677.1"/>
    </source>
</evidence>
<dbReference type="AlphaFoldDB" id="A0A3R8UQL3"/>
<comment type="caution">
    <text evidence="2">The sequence shown here is derived from an EMBL/GenBank/DDBJ whole genome shotgun (WGS) entry which is preliminary data.</text>
</comment>
<dbReference type="NCBIfam" id="TIGR01200">
    <property type="entry name" value="GLPGLI"/>
    <property type="match status" value="1"/>
</dbReference>
<dbReference type="Pfam" id="PF22252">
    <property type="entry name" value="PNGase_F-II_N"/>
    <property type="match status" value="1"/>
</dbReference>
<proteinExistence type="predicted"/>
<reference evidence="2 3" key="1">
    <citation type="submission" date="2018-10" db="EMBL/GenBank/DDBJ databases">
        <title>Transmission dynamics of multidrug resistant bacteria on intensive care unit surfaces.</title>
        <authorList>
            <person name="D'Souza A.W."/>
            <person name="Potter R.F."/>
            <person name="Wallace M."/>
            <person name="Shupe A."/>
            <person name="Patel S."/>
            <person name="Sun S."/>
            <person name="Gul D."/>
            <person name="Kwon J.H."/>
            <person name="Andleeb S."/>
            <person name="Burnham C.-A.D."/>
            <person name="Dantas G."/>
        </authorList>
    </citation>
    <scope>NUCLEOTIDE SEQUENCE [LARGE SCALE GENOMIC DNA]</scope>
    <source>
        <strain evidence="2 3">WF_348</strain>
    </source>
</reference>
<gene>
    <name evidence="2" type="ORF">EGI89_05290</name>
</gene>
<name>A0A3R8UQL3_9FLAO</name>
<organism evidence="2 3">
    <name type="scientific">Empedobacter falsenii</name>
    <dbReference type="NCBI Taxonomy" id="343874"/>
    <lineage>
        <taxon>Bacteria</taxon>
        <taxon>Pseudomonadati</taxon>
        <taxon>Bacteroidota</taxon>
        <taxon>Flavobacteriia</taxon>
        <taxon>Flavobacteriales</taxon>
        <taxon>Weeksellaceae</taxon>
        <taxon>Empedobacter</taxon>
    </lineage>
</organism>
<protein>
    <submittedName>
        <fullName evidence="2">GLPGLI family protein</fullName>
    </submittedName>
</protein>
<accession>A0A3R8UQL3</accession>
<keyword evidence="1" id="KW-0732">Signal</keyword>
<feature type="chain" id="PRO_5018625569" evidence="1">
    <location>
        <begin position="22"/>
        <end position="261"/>
    </location>
</feature>
<evidence type="ECO:0000256" key="1">
    <source>
        <dbReference type="SAM" id="SignalP"/>
    </source>
</evidence>
<dbReference type="EMBL" id="RHPO01000007">
    <property type="protein sequence ID" value="RRT92677.1"/>
    <property type="molecule type" value="Genomic_DNA"/>
</dbReference>
<feature type="signal peptide" evidence="1">
    <location>
        <begin position="1"/>
        <end position="21"/>
    </location>
</feature>
<dbReference type="RefSeq" id="WP_125349422.1">
    <property type="nucleotide sequence ID" value="NZ_RHPN01000007.1"/>
</dbReference>